<protein>
    <recommendedName>
        <fullName evidence="3">Type II secretion system protein GspI C-terminal domain-containing protein</fullName>
    </recommendedName>
</protein>
<name>X1GAS3_9ZZZZ</name>
<dbReference type="SUPFAM" id="SSF54523">
    <property type="entry name" value="Pili subunits"/>
    <property type="match status" value="1"/>
</dbReference>
<dbReference type="InterPro" id="IPR045584">
    <property type="entry name" value="Pilin-like"/>
</dbReference>
<dbReference type="AlphaFoldDB" id="X1GAS3"/>
<organism evidence="2">
    <name type="scientific">marine sediment metagenome</name>
    <dbReference type="NCBI Taxonomy" id="412755"/>
    <lineage>
        <taxon>unclassified sequences</taxon>
        <taxon>metagenomes</taxon>
        <taxon>ecological metagenomes</taxon>
    </lineage>
</organism>
<dbReference type="NCBIfam" id="TIGR02532">
    <property type="entry name" value="IV_pilin_GFxxxE"/>
    <property type="match status" value="1"/>
</dbReference>
<keyword evidence="1" id="KW-0812">Transmembrane</keyword>
<feature type="transmembrane region" description="Helical" evidence="1">
    <location>
        <begin position="31"/>
        <end position="54"/>
    </location>
</feature>
<dbReference type="InterPro" id="IPR012902">
    <property type="entry name" value="N_methyl_site"/>
</dbReference>
<reference evidence="2" key="1">
    <citation type="journal article" date="2014" name="Front. Microbiol.">
        <title>High frequency of phylogenetically diverse reductive dehalogenase-homologous genes in deep subseafloor sedimentary metagenomes.</title>
        <authorList>
            <person name="Kawai M."/>
            <person name="Futagami T."/>
            <person name="Toyoda A."/>
            <person name="Takaki Y."/>
            <person name="Nishi S."/>
            <person name="Hori S."/>
            <person name="Arai W."/>
            <person name="Tsubouchi T."/>
            <person name="Morono Y."/>
            <person name="Uchiyama I."/>
            <person name="Ito T."/>
            <person name="Fujiyama A."/>
            <person name="Inagaki F."/>
            <person name="Takami H."/>
        </authorList>
    </citation>
    <scope>NUCLEOTIDE SEQUENCE</scope>
    <source>
        <strain evidence="2">Expedition CK06-06</strain>
    </source>
</reference>
<evidence type="ECO:0008006" key="3">
    <source>
        <dbReference type="Google" id="ProtNLM"/>
    </source>
</evidence>
<evidence type="ECO:0000256" key="1">
    <source>
        <dbReference type="SAM" id="Phobius"/>
    </source>
</evidence>
<sequence>MEKEYKRLRKTMKDKNFFQSLKTPGKKSKGFTLIEVLVTIVIIAIVVIPIMTVLTRGTHSSRMISKKERALFVAQEEIEKILSKKGIVLNDTVYSVKEGKSFFVVKRKTKNNEGLITLSIEIYQDTTDTPLARLKSLKMEMY</sequence>
<keyword evidence="1" id="KW-0472">Membrane</keyword>
<dbReference type="EMBL" id="BARU01018310">
    <property type="protein sequence ID" value="GAH54976.1"/>
    <property type="molecule type" value="Genomic_DNA"/>
</dbReference>
<keyword evidence="1" id="KW-1133">Transmembrane helix</keyword>
<accession>X1GAS3</accession>
<gene>
    <name evidence="2" type="ORF">S03H2_30276</name>
</gene>
<proteinExistence type="predicted"/>
<comment type="caution">
    <text evidence="2">The sequence shown here is derived from an EMBL/GenBank/DDBJ whole genome shotgun (WGS) entry which is preliminary data.</text>
</comment>
<evidence type="ECO:0000313" key="2">
    <source>
        <dbReference type="EMBL" id="GAH54976.1"/>
    </source>
</evidence>
<dbReference type="Pfam" id="PF07963">
    <property type="entry name" value="N_methyl"/>
    <property type="match status" value="1"/>
</dbReference>